<dbReference type="PROSITE" id="PS51434">
    <property type="entry name" value="NUP_C"/>
    <property type="match status" value="1"/>
</dbReference>
<evidence type="ECO:0000256" key="3">
    <source>
        <dbReference type="ARBA" id="ARBA00022816"/>
    </source>
</evidence>
<reference evidence="11 12" key="1">
    <citation type="submission" date="2024-11" db="EMBL/GenBank/DDBJ databases">
        <title>A near-complete genome assembly of Cinchona calisaya.</title>
        <authorList>
            <person name="Lian D.C."/>
            <person name="Zhao X.W."/>
            <person name="Wei L."/>
        </authorList>
    </citation>
    <scope>NUCLEOTIDE SEQUENCE [LARGE SCALE GENOMIC DNA]</scope>
    <source>
        <tissue evidence="11">Nenye</tissue>
    </source>
</reference>
<evidence type="ECO:0000256" key="9">
    <source>
        <dbReference type="SAM" id="MobiDB-lite"/>
    </source>
</evidence>
<evidence type="ECO:0000256" key="4">
    <source>
        <dbReference type="ARBA" id="ARBA00022927"/>
    </source>
</evidence>
<dbReference type="GO" id="GO:0015031">
    <property type="term" value="P:protein transport"/>
    <property type="evidence" value="ECO:0007669"/>
    <property type="project" value="UniProtKB-KW"/>
</dbReference>
<evidence type="ECO:0000313" key="11">
    <source>
        <dbReference type="EMBL" id="KAL3515831.1"/>
    </source>
</evidence>
<comment type="subunit">
    <text evidence="8">Part of the nuclear pore complex (NPC). The NPC has an eight-fold symmetrical structure comprising a central transport channel and two rings, the cytoplasmic and nuclear rings, to which eight filaments are attached. The cytoplasmic filaments have loose ends, while the nuclear filaments are joined in a distal ring, forming a nuclear basket. NPCs are highly dynamic in configuration and composition, and can be devided in 3 subcomplexes, the NUP62 subcomplex, the NUP107-160 subcomplex and the NUP93 subcomplex, containing approximately 30 different nucleoporin proteins.</text>
</comment>
<dbReference type="PANTHER" id="PTHR23198">
    <property type="entry name" value="NUCLEOPORIN"/>
    <property type="match status" value="1"/>
</dbReference>
<evidence type="ECO:0000256" key="2">
    <source>
        <dbReference type="ARBA" id="ARBA00022448"/>
    </source>
</evidence>
<feature type="compositionally biased region" description="Polar residues" evidence="9">
    <location>
        <begin position="360"/>
        <end position="390"/>
    </location>
</feature>
<keyword evidence="4" id="KW-0653">Protein transport</keyword>
<evidence type="ECO:0000313" key="12">
    <source>
        <dbReference type="Proteomes" id="UP001630127"/>
    </source>
</evidence>
<evidence type="ECO:0000256" key="8">
    <source>
        <dbReference type="ARBA" id="ARBA00065263"/>
    </source>
</evidence>
<dbReference type="FunFam" id="3.30.1610.10:FF:000002">
    <property type="entry name" value="nuclear pore complex protein NUP98A"/>
    <property type="match status" value="1"/>
</dbReference>
<keyword evidence="3" id="KW-0509">mRNA transport</keyword>
<keyword evidence="2" id="KW-0813">Transport</keyword>
<feature type="compositionally biased region" description="Polar residues" evidence="9">
    <location>
        <begin position="799"/>
        <end position="811"/>
    </location>
</feature>
<dbReference type="EMBL" id="JBJUIK010000010">
    <property type="protein sequence ID" value="KAL3515831.1"/>
    <property type="molecule type" value="Genomic_DNA"/>
</dbReference>
<dbReference type="GO" id="GO:0005643">
    <property type="term" value="C:nuclear pore"/>
    <property type="evidence" value="ECO:0007669"/>
    <property type="project" value="UniProtKB-SubCell"/>
</dbReference>
<dbReference type="AlphaFoldDB" id="A0ABD2ZAH7"/>
<comment type="subcellular location">
    <subcellularLocation>
        <location evidence="1">Nucleus</location>
        <location evidence="1">Nuclear pore complex</location>
    </subcellularLocation>
</comment>
<dbReference type="Pfam" id="PF04096">
    <property type="entry name" value="Nucleoporin2"/>
    <property type="match status" value="1"/>
</dbReference>
<protein>
    <recommendedName>
        <fullName evidence="10">Peptidase S59 domain-containing protein</fullName>
    </recommendedName>
</protein>
<evidence type="ECO:0000256" key="7">
    <source>
        <dbReference type="ARBA" id="ARBA00023242"/>
    </source>
</evidence>
<sequence length="978" mass="102793">MFTTSPTMPLFGAKTNSSNGNPFAPISFSSVATPFGASTGAATFSGNMTTFAQSTSNSSPVFGQTPGSFSSVATPFGASTGAATFSGNMTTFAHSTSNSSPVFGQTPGSFSNVATPFGASTGATLFSRNSTAIAQSTINSSPVFGQNPGSFCSVATPFGASTGATMFSGNSTALGQSTSNSPFRSSSVFGQTTGSYTATPSSISTTNSSALGQLANNSTFGTRSIFGQTNKSNHNPFGTASAPFGTSIGASMFSGNSTGVFGAPSFAFGSSALSTTTHLSAFGTSSSFSTGASVFNKNAGSLFQPSQSTSANHAFNSSSQSGFGSGGALASGTSTIFGTPSNSNSVASNHEPLKLGSIFGQPSSQFGSNNGPTSWETKRFPSSTHPTTRSMKFGQSALDGGQRQGSRIESYVATKAVVGDIVTAEKLFSISAMPVYKDKSHEELRFEDSQVLGNKDLTGLSTSTTTAVSSSETAFGFIGLTGNKTLSFPYQISEPSASKTNSFTGPNFATPHSQPETSSATSTGTGLWGNLFSSNPSQLSTSNQFSESSAGRTNTFISPNVVTPRSQPQTSSAISTGTGLWGNLFSSTPSLVSTSNGTGFTWTKNEQFTTPQITPTATHAASACISEQSLAAMNAGTCQGTQMQQSESLSTMALKPSVVASPFGMESRLQISSVGCPTSSITVQYGISCIPVADKPAPVKRNSLLTARHLSLGRNKPLVEKYQPKSDRQKVPFFEEKLPGIYKIGASFNPRENPRSWVLSPMMEGPLKTNSSNSSLLEEKSIDISETGNSDERNKDKIVSSSSPKCNINSKQADEVSDQYKDDAEVVESILPKLKCPDYYTKPRIQELAAKERAKPGSCRNVKDFVVGREGYGSIRFLGETDIRNLDLESLIQFNYREVIVYMDTSIKPEVGQGLNKPAEVTLLNVKCIDKNTGKQYVDGSKINKWRNMLIKKAVEQGAEFVSYDPVIGEWKFRVQHF</sequence>
<evidence type="ECO:0000256" key="6">
    <source>
        <dbReference type="ARBA" id="ARBA00023132"/>
    </source>
</evidence>
<name>A0ABD2ZAH7_9GENT</name>
<dbReference type="InterPro" id="IPR037665">
    <property type="entry name" value="Nucleoporin_S59-like"/>
</dbReference>
<dbReference type="Gene3D" id="1.10.10.2360">
    <property type="match status" value="1"/>
</dbReference>
<feature type="region of interest" description="Disordered" evidence="9">
    <location>
        <begin position="358"/>
        <end position="405"/>
    </location>
</feature>
<dbReference type="InterPro" id="IPR007230">
    <property type="entry name" value="Nup98_auto-Pept-S59_dom"/>
</dbReference>
<feature type="domain" description="Peptidase S59" evidence="10">
    <location>
        <begin position="836"/>
        <end position="978"/>
    </location>
</feature>
<keyword evidence="7" id="KW-0539">Nucleus</keyword>
<dbReference type="SUPFAM" id="SSF82215">
    <property type="entry name" value="C-terminal autoproteolytic domain of nucleoporin nup98"/>
    <property type="match status" value="1"/>
</dbReference>
<dbReference type="Proteomes" id="UP001630127">
    <property type="component" value="Unassembled WGS sequence"/>
</dbReference>
<evidence type="ECO:0000256" key="5">
    <source>
        <dbReference type="ARBA" id="ARBA00023010"/>
    </source>
</evidence>
<accession>A0ABD2ZAH7</accession>
<comment type="caution">
    <text evidence="11">The sequence shown here is derived from an EMBL/GenBank/DDBJ whole genome shotgun (WGS) entry which is preliminary data.</text>
</comment>
<feature type="region of interest" description="Disordered" evidence="9">
    <location>
        <begin position="759"/>
        <end position="819"/>
    </location>
</feature>
<keyword evidence="6" id="KW-0906">Nuclear pore complex</keyword>
<keyword evidence="12" id="KW-1185">Reference proteome</keyword>
<dbReference type="GO" id="GO:0051028">
    <property type="term" value="P:mRNA transport"/>
    <property type="evidence" value="ECO:0007669"/>
    <property type="project" value="UniProtKB-KW"/>
</dbReference>
<feature type="region of interest" description="Disordered" evidence="9">
    <location>
        <begin position="497"/>
        <end position="574"/>
    </location>
</feature>
<dbReference type="InterPro" id="IPR036903">
    <property type="entry name" value="Nup98_auto-Pept-S59_dom_sf"/>
</dbReference>
<dbReference type="PANTHER" id="PTHR23198:SF19">
    <property type="entry name" value="NUCLEAR PORE COMPLEX PROTEIN NUP98A-LIKE ISOFORM X1"/>
    <property type="match status" value="1"/>
</dbReference>
<organism evidence="11 12">
    <name type="scientific">Cinchona calisaya</name>
    <dbReference type="NCBI Taxonomy" id="153742"/>
    <lineage>
        <taxon>Eukaryota</taxon>
        <taxon>Viridiplantae</taxon>
        <taxon>Streptophyta</taxon>
        <taxon>Embryophyta</taxon>
        <taxon>Tracheophyta</taxon>
        <taxon>Spermatophyta</taxon>
        <taxon>Magnoliopsida</taxon>
        <taxon>eudicotyledons</taxon>
        <taxon>Gunneridae</taxon>
        <taxon>Pentapetalae</taxon>
        <taxon>asterids</taxon>
        <taxon>lamiids</taxon>
        <taxon>Gentianales</taxon>
        <taxon>Rubiaceae</taxon>
        <taxon>Cinchonoideae</taxon>
        <taxon>Cinchoneae</taxon>
        <taxon>Cinchona</taxon>
    </lineage>
</organism>
<gene>
    <name evidence="11" type="ORF">ACH5RR_022733</name>
</gene>
<dbReference type="Gene3D" id="3.30.1610.10">
    <property type="entry name" value="Peptidase S59, nucleoporin"/>
    <property type="match status" value="1"/>
</dbReference>
<proteinExistence type="predicted"/>
<keyword evidence="5" id="KW-0811">Translocation</keyword>
<evidence type="ECO:0000256" key="1">
    <source>
        <dbReference type="ARBA" id="ARBA00004567"/>
    </source>
</evidence>
<evidence type="ECO:0000259" key="10">
    <source>
        <dbReference type="PROSITE" id="PS51434"/>
    </source>
</evidence>
<dbReference type="GO" id="GO:0048573">
    <property type="term" value="P:photoperiodism, flowering"/>
    <property type="evidence" value="ECO:0007669"/>
    <property type="project" value="UniProtKB-ARBA"/>
</dbReference>